<keyword evidence="3" id="KW-1185">Reference proteome</keyword>
<evidence type="ECO:0000313" key="2">
    <source>
        <dbReference type="EMBL" id="KAF0402727.1"/>
    </source>
</evidence>
<name>A0A8H3X326_GIGMA</name>
<dbReference type="AlphaFoldDB" id="A0A8H3X326"/>
<organism evidence="2 3">
    <name type="scientific">Gigaspora margarita</name>
    <dbReference type="NCBI Taxonomy" id="4874"/>
    <lineage>
        <taxon>Eukaryota</taxon>
        <taxon>Fungi</taxon>
        <taxon>Fungi incertae sedis</taxon>
        <taxon>Mucoromycota</taxon>
        <taxon>Glomeromycotina</taxon>
        <taxon>Glomeromycetes</taxon>
        <taxon>Diversisporales</taxon>
        <taxon>Gigasporaceae</taxon>
        <taxon>Gigaspora</taxon>
    </lineage>
</organism>
<protein>
    <submittedName>
        <fullName evidence="2">WD40 repeat-like protein</fullName>
    </submittedName>
</protein>
<feature type="signal peptide" evidence="1">
    <location>
        <begin position="1"/>
        <end position="16"/>
    </location>
</feature>
<dbReference type="EMBL" id="WTPW01002008">
    <property type="protein sequence ID" value="KAF0402727.1"/>
    <property type="molecule type" value="Genomic_DNA"/>
</dbReference>
<evidence type="ECO:0000256" key="1">
    <source>
        <dbReference type="SAM" id="SignalP"/>
    </source>
</evidence>
<feature type="chain" id="PRO_5034851974" evidence="1">
    <location>
        <begin position="17"/>
        <end position="106"/>
    </location>
</feature>
<accession>A0A8H3X326</accession>
<evidence type="ECO:0000313" key="3">
    <source>
        <dbReference type="Proteomes" id="UP000439903"/>
    </source>
</evidence>
<dbReference type="Proteomes" id="UP000439903">
    <property type="component" value="Unassembled WGS sequence"/>
</dbReference>
<reference evidence="2 3" key="1">
    <citation type="journal article" date="2019" name="Environ. Microbiol.">
        <title>At the nexus of three kingdoms: the genome of the mycorrhizal fungus Gigaspora margarita provides insights into plant, endobacterial and fungal interactions.</title>
        <authorList>
            <person name="Venice F."/>
            <person name="Ghignone S."/>
            <person name="Salvioli di Fossalunga A."/>
            <person name="Amselem J."/>
            <person name="Novero M."/>
            <person name="Xianan X."/>
            <person name="Sedzielewska Toro K."/>
            <person name="Morin E."/>
            <person name="Lipzen A."/>
            <person name="Grigoriev I.V."/>
            <person name="Henrissat B."/>
            <person name="Martin F.M."/>
            <person name="Bonfante P."/>
        </authorList>
    </citation>
    <scope>NUCLEOTIDE SEQUENCE [LARGE SCALE GENOMIC DNA]</scope>
    <source>
        <strain evidence="2 3">BEG34</strain>
    </source>
</reference>
<sequence>MILIIFTILIVKYTNSKTQNFEILKYNINANGDDQVSFTAIDIIASPNNSSKYLLVANDDKNGRIIMFQIFDNQQNEINKNEGIKASTLTQLANFYDQSLYFQQFY</sequence>
<gene>
    <name evidence="2" type="ORF">F8M41_009391</name>
</gene>
<comment type="caution">
    <text evidence="2">The sequence shown here is derived from an EMBL/GenBank/DDBJ whole genome shotgun (WGS) entry which is preliminary data.</text>
</comment>
<keyword evidence="1" id="KW-0732">Signal</keyword>
<dbReference type="OrthoDB" id="1932312at2759"/>
<proteinExistence type="predicted"/>